<dbReference type="eggNOG" id="COG0810">
    <property type="taxonomic scope" value="Bacteria"/>
</dbReference>
<organism evidence="7 8">
    <name type="scientific">Arenimonas malthae CC-JY-1</name>
    <dbReference type="NCBI Taxonomy" id="1384054"/>
    <lineage>
        <taxon>Bacteria</taxon>
        <taxon>Pseudomonadati</taxon>
        <taxon>Pseudomonadota</taxon>
        <taxon>Gammaproteobacteria</taxon>
        <taxon>Lysobacterales</taxon>
        <taxon>Lysobacteraceae</taxon>
        <taxon>Arenimonas</taxon>
    </lineage>
</organism>
<dbReference type="GO" id="GO:0016020">
    <property type="term" value="C:membrane"/>
    <property type="evidence" value="ECO:0007669"/>
    <property type="project" value="UniProtKB-SubCell"/>
</dbReference>
<keyword evidence="3" id="KW-1133">Transmembrane helix</keyword>
<protein>
    <recommendedName>
        <fullName evidence="6">TonB C-terminal domain-containing protein</fullName>
    </recommendedName>
</protein>
<dbReference type="InterPro" id="IPR006260">
    <property type="entry name" value="TonB/TolA_C"/>
</dbReference>
<evidence type="ECO:0000313" key="8">
    <source>
        <dbReference type="Proteomes" id="UP000029392"/>
    </source>
</evidence>
<dbReference type="RefSeq" id="WP_156970070.1">
    <property type="nucleotide sequence ID" value="NZ_AVCH01000189.1"/>
</dbReference>
<evidence type="ECO:0000256" key="1">
    <source>
        <dbReference type="ARBA" id="ARBA00004167"/>
    </source>
</evidence>
<feature type="domain" description="TonB C-terminal" evidence="6">
    <location>
        <begin position="29"/>
        <end position="125"/>
    </location>
</feature>
<dbReference type="InterPro" id="IPR037682">
    <property type="entry name" value="TonB_C"/>
</dbReference>
<accession>A0A091AYA3</accession>
<dbReference type="Gene3D" id="3.30.1150.10">
    <property type="match status" value="1"/>
</dbReference>
<evidence type="ECO:0000256" key="4">
    <source>
        <dbReference type="ARBA" id="ARBA00023136"/>
    </source>
</evidence>
<evidence type="ECO:0000256" key="2">
    <source>
        <dbReference type="ARBA" id="ARBA00022692"/>
    </source>
</evidence>
<proteinExistence type="predicted"/>
<dbReference type="Proteomes" id="UP000029392">
    <property type="component" value="Unassembled WGS sequence"/>
</dbReference>
<evidence type="ECO:0000313" key="7">
    <source>
        <dbReference type="EMBL" id="KFN44262.1"/>
    </source>
</evidence>
<comment type="caution">
    <text evidence="7">The sequence shown here is derived from an EMBL/GenBank/DDBJ whole genome shotgun (WGS) entry which is preliminary data.</text>
</comment>
<keyword evidence="2" id="KW-0812">Transmembrane</keyword>
<evidence type="ECO:0000256" key="3">
    <source>
        <dbReference type="ARBA" id="ARBA00022989"/>
    </source>
</evidence>
<name>A0A091AYA3_9GAMM</name>
<dbReference type="EMBL" id="AVCH01000189">
    <property type="protein sequence ID" value="KFN44262.1"/>
    <property type="molecule type" value="Genomic_DNA"/>
</dbReference>
<feature type="non-terminal residue" evidence="7">
    <location>
        <position position="1"/>
    </location>
</feature>
<dbReference type="AlphaFoldDB" id="A0A091AYA3"/>
<dbReference type="STRING" id="1384054.N790_10675"/>
<feature type="region of interest" description="Disordered" evidence="5">
    <location>
        <begin position="137"/>
        <end position="160"/>
    </location>
</feature>
<evidence type="ECO:0000256" key="5">
    <source>
        <dbReference type="SAM" id="MobiDB-lite"/>
    </source>
</evidence>
<dbReference type="NCBIfam" id="TIGR01352">
    <property type="entry name" value="tonB_Cterm"/>
    <property type="match status" value="1"/>
</dbReference>
<evidence type="ECO:0000259" key="6">
    <source>
        <dbReference type="PROSITE" id="PS52015"/>
    </source>
</evidence>
<dbReference type="PROSITE" id="PS52015">
    <property type="entry name" value="TONB_CTD"/>
    <property type="match status" value="1"/>
</dbReference>
<dbReference type="OrthoDB" id="9792439at2"/>
<comment type="subcellular location">
    <subcellularLocation>
        <location evidence="1">Membrane</location>
        <topology evidence="1">Single-pass membrane protein</topology>
    </subcellularLocation>
</comment>
<dbReference type="GO" id="GO:0055085">
    <property type="term" value="P:transmembrane transport"/>
    <property type="evidence" value="ECO:0007669"/>
    <property type="project" value="InterPro"/>
</dbReference>
<keyword evidence="8" id="KW-1185">Reference proteome</keyword>
<sequence length="160" mass="16665">PPPTPRGEAPRAPAPQVTVAEGAAAGADYQPPRAVLAKPARLPYLAGRADAVLIGAVLMRVDIDATGKPAYVAVAENKLGPTYARNAIAAVKRWRFEPARRNGVAEPATVLVPVSFGTRNLRADSLAGEAVVHPLPTYSPPPQHVARVQAQPLPQPGGGR</sequence>
<feature type="region of interest" description="Disordered" evidence="5">
    <location>
        <begin position="1"/>
        <end position="25"/>
    </location>
</feature>
<keyword evidence="4" id="KW-0472">Membrane</keyword>
<dbReference type="Pfam" id="PF03544">
    <property type="entry name" value="TonB_C"/>
    <property type="match status" value="1"/>
</dbReference>
<dbReference type="PATRIC" id="fig|1384054.3.peg.2292"/>
<reference evidence="7 8" key="1">
    <citation type="submission" date="2013-09" db="EMBL/GenBank/DDBJ databases">
        <title>Genome sequencing of Arenimonas malthae.</title>
        <authorList>
            <person name="Chen F."/>
            <person name="Wang G."/>
        </authorList>
    </citation>
    <scope>NUCLEOTIDE SEQUENCE [LARGE SCALE GENOMIC DNA]</scope>
    <source>
        <strain evidence="7 8">CC-JY-1</strain>
    </source>
</reference>
<gene>
    <name evidence="7" type="ORF">N790_10675</name>
</gene>
<dbReference type="SUPFAM" id="SSF74653">
    <property type="entry name" value="TolA/TonB C-terminal domain"/>
    <property type="match status" value="1"/>
</dbReference>